<keyword evidence="4" id="KW-1185">Reference proteome</keyword>
<evidence type="ECO:0008006" key="5">
    <source>
        <dbReference type="Google" id="ProtNLM"/>
    </source>
</evidence>
<dbReference type="AlphaFoldDB" id="A0A291M106"/>
<dbReference type="Gene3D" id="3.90.226.10">
    <property type="entry name" value="2-enoyl-CoA Hydratase, Chain A, domain 1"/>
    <property type="match status" value="1"/>
</dbReference>
<reference evidence="3 4" key="1">
    <citation type="submission" date="2017-05" db="EMBL/GenBank/DDBJ databases">
        <title>Comparative genomic and metabolic analysis of manganese-oxidizing mechanisms in Celeribater manganoxidans DY25T: its adaption to the environment of polymetallic nodule.</title>
        <authorList>
            <person name="Wang X."/>
        </authorList>
    </citation>
    <scope>NUCLEOTIDE SEQUENCE [LARGE SCALE GENOMIC DNA]</scope>
    <source>
        <strain evidence="3 4">DY25</strain>
    </source>
</reference>
<evidence type="ECO:0000256" key="2">
    <source>
        <dbReference type="SAM" id="Phobius"/>
    </source>
</evidence>
<dbReference type="RefSeq" id="WP_088664789.1">
    <property type="nucleotide sequence ID" value="NZ_CP021404.1"/>
</dbReference>
<dbReference type="OrthoDB" id="5936191at2"/>
<dbReference type="KEGG" id="cmag:CBW24_11985"/>
<accession>A0A291M106</accession>
<keyword evidence="2" id="KW-0812">Transmembrane</keyword>
<keyword evidence="2" id="KW-1133">Transmembrane helix</keyword>
<evidence type="ECO:0000313" key="4">
    <source>
        <dbReference type="Proteomes" id="UP000219050"/>
    </source>
</evidence>
<sequence>MAFGTGAVIRGILGLQVGIALALLAGDFFAILPDLLTDRRTNAPALDAPVRPGDQTRRFDPRTLPADRVSPSRPGIQMPAGSPDMPTELTFTAAETPGRYLISGEIQPGDAARYADWRASLPTPPEVLVLHSPGGSVGDALAIGRQIRAEAIDTAMEATGVCLSACPYMLMAGTERVIARGAWVGVHQHYYGESTVLPAFLAVKDIQLSQAEVVAYLDGMGIDLRLMKHSLATPPEDIYILLDEELTEYNVATELTGGES</sequence>
<name>A0A291M106_9RHOB</name>
<feature type="transmembrane region" description="Helical" evidence="2">
    <location>
        <begin position="12"/>
        <end position="32"/>
    </location>
</feature>
<organism evidence="3 4">
    <name type="scientific">Pacificitalea manganoxidans</name>
    <dbReference type="NCBI Taxonomy" id="1411902"/>
    <lineage>
        <taxon>Bacteria</taxon>
        <taxon>Pseudomonadati</taxon>
        <taxon>Pseudomonadota</taxon>
        <taxon>Alphaproteobacteria</taxon>
        <taxon>Rhodobacterales</taxon>
        <taxon>Paracoccaceae</taxon>
        <taxon>Pacificitalea</taxon>
    </lineage>
</organism>
<feature type="region of interest" description="Disordered" evidence="1">
    <location>
        <begin position="44"/>
        <end position="86"/>
    </location>
</feature>
<dbReference type="SUPFAM" id="SSF52096">
    <property type="entry name" value="ClpP/crotonase"/>
    <property type="match status" value="1"/>
</dbReference>
<keyword evidence="2" id="KW-0472">Membrane</keyword>
<protein>
    <recommendedName>
        <fullName evidence="5">Clp protease</fullName>
    </recommendedName>
</protein>
<dbReference type="InterPro" id="IPR029045">
    <property type="entry name" value="ClpP/crotonase-like_dom_sf"/>
</dbReference>
<dbReference type="Proteomes" id="UP000219050">
    <property type="component" value="Chromosome"/>
</dbReference>
<evidence type="ECO:0000313" key="3">
    <source>
        <dbReference type="EMBL" id="ATI42651.1"/>
    </source>
</evidence>
<evidence type="ECO:0000256" key="1">
    <source>
        <dbReference type="SAM" id="MobiDB-lite"/>
    </source>
</evidence>
<gene>
    <name evidence="3" type="ORF">CBW24_11985</name>
</gene>
<dbReference type="EMBL" id="CP021404">
    <property type="protein sequence ID" value="ATI42651.1"/>
    <property type="molecule type" value="Genomic_DNA"/>
</dbReference>
<proteinExistence type="predicted"/>